<organism evidence="1 2">
    <name type="scientific">Clostridium tetanomorphum</name>
    <dbReference type="NCBI Taxonomy" id="1553"/>
    <lineage>
        <taxon>Bacteria</taxon>
        <taxon>Bacillati</taxon>
        <taxon>Bacillota</taxon>
        <taxon>Clostridia</taxon>
        <taxon>Eubacteriales</taxon>
        <taxon>Clostridiaceae</taxon>
        <taxon>Clostridium</taxon>
    </lineage>
</organism>
<name>A0A923E7R5_CLOTT</name>
<keyword evidence="2" id="KW-1185">Reference proteome</keyword>
<reference evidence="1 2" key="1">
    <citation type="submission" date="2020-04" db="EMBL/GenBank/DDBJ databases">
        <title>Genomic insights into acetone-butanol-ethanol (ABE) fermentation by sequencing solventogenic clostridia strains.</title>
        <authorList>
            <person name="Brown S."/>
        </authorList>
    </citation>
    <scope>NUCLEOTIDE SEQUENCE [LARGE SCALE GENOMIC DNA]</scope>
    <source>
        <strain evidence="1 2">DJ011</strain>
    </source>
</reference>
<dbReference type="AlphaFoldDB" id="A0A923E7R5"/>
<evidence type="ECO:0000313" key="1">
    <source>
        <dbReference type="EMBL" id="MBC2397993.1"/>
    </source>
</evidence>
<accession>A0A923E7R5</accession>
<dbReference type="Pfam" id="PF14270">
    <property type="entry name" value="DUF4358"/>
    <property type="match status" value="1"/>
</dbReference>
<comment type="caution">
    <text evidence="1">The sequence shown here is derived from an EMBL/GenBank/DDBJ whole genome shotgun (WGS) entry which is preliminary data.</text>
</comment>
<proteinExistence type="predicted"/>
<evidence type="ECO:0000313" key="2">
    <source>
        <dbReference type="Proteomes" id="UP000563151"/>
    </source>
</evidence>
<gene>
    <name evidence="1" type="ORF">HGG79_09420</name>
</gene>
<dbReference type="PROSITE" id="PS51257">
    <property type="entry name" value="PROKAR_LIPOPROTEIN"/>
    <property type="match status" value="1"/>
</dbReference>
<dbReference type="EMBL" id="JAAZWO010000009">
    <property type="protein sequence ID" value="MBC2397993.1"/>
    <property type="molecule type" value="Genomic_DNA"/>
</dbReference>
<protein>
    <submittedName>
        <fullName evidence="1">DUF4358 domain-containing protein</fullName>
    </submittedName>
</protein>
<dbReference type="Proteomes" id="UP000563151">
    <property type="component" value="Unassembled WGS sequence"/>
</dbReference>
<sequence>MFTTFKKSCKKLIFPLFVVIFTIGALSGCGSKKATTKTPSIKEISTKIEQAIDTSGMKIADANKLEKLYKINSDEVEEFVLYAPASNIKANEIVLIKVKDANKVNEIKEKVSKRVENQSTSFKDYLPNEYALIEKHVLKVNGNYILLAISKDTEKIEKIFDESFK</sequence>
<dbReference type="InterPro" id="IPR025648">
    <property type="entry name" value="DUF4358"/>
</dbReference>
<dbReference type="RefSeq" id="WP_035149148.1">
    <property type="nucleotide sequence ID" value="NZ_JAAZWO010000009.1"/>
</dbReference>